<reference evidence="5" key="1">
    <citation type="submission" date="2011-11" db="EMBL/GenBank/DDBJ databases">
        <title>Complete sequence of Desulfosporosinus orientis DSM 765.</title>
        <authorList>
            <person name="Lucas S."/>
            <person name="Han J."/>
            <person name="Lapidus A."/>
            <person name="Cheng J.-F."/>
            <person name="Goodwin L."/>
            <person name="Pitluck S."/>
            <person name="Peters L."/>
            <person name="Ovchinnikova G."/>
            <person name="Teshima H."/>
            <person name="Detter J.C."/>
            <person name="Han C."/>
            <person name="Tapia R."/>
            <person name="Land M."/>
            <person name="Hauser L."/>
            <person name="Kyrpides N."/>
            <person name="Ivanova N."/>
            <person name="Pagani I."/>
            <person name="Pester M."/>
            <person name="Spring S."/>
            <person name="Ollivier B."/>
            <person name="Rattei T."/>
            <person name="Klenk H.-P."/>
            <person name="Wagner M."/>
            <person name="Loy A."/>
            <person name="Woyke T."/>
        </authorList>
    </citation>
    <scope>NUCLEOTIDE SEQUENCE [LARGE SCALE GENOMIC DNA]</scope>
    <source>
        <strain evidence="5">ATCC 19365 / DSM 765 / NCIMB 8382 / VKM B-1628</strain>
    </source>
</reference>
<dbReference type="KEGG" id="dor:Desor_4419"/>
<dbReference type="STRING" id="768706.Desor_4419"/>
<dbReference type="EMBL" id="CP003108">
    <property type="protein sequence ID" value="AET69837.1"/>
    <property type="molecule type" value="Genomic_DNA"/>
</dbReference>
<sequence>MLQHDMISDKCINPHLRYQILSDNQIKFIINSTFEVLERTGSLVKHPEAVELLKKAGCIVEGELVKVPQWLIENALKNTPSQVILSSRNGERKLFLEGSNTYFGNGLANPFFVDIETGERRPVVKSDVFNTARLSDALPNIDFVMSLAGLTDCHPSVADVHEMHAMLQSTTKPIAGWATGVESLSDIIDMCSVVAGGLDKLQSNPFLIVYAGNPVSPLIHPEDALAKLLFTAENGLPVIYASGLQLGAVSPVTLAGTLVVGLAEQFVGLTIAQLKRPNTGYLASIGTLTLDMKTMNTAFGGPELPLSLAAAKDIFRYLNIPTWSIAGATDSKTVDQQSAIESTVQIFMALLSGGNLVHDIGFLEGAMSGALEQIVMSDEIISYVRKMVSGIEVNNETIGLDVINKLGPGGQYLTHEHTFKYFREQLWFPSLLDRLRYNDWVNQGKKTMLDRIREKTRTILKDYRPEPLPQKDIEAIDNILEKACKRGVKY</sequence>
<dbReference type="OrthoDB" id="5418352at2"/>
<dbReference type="GO" id="GO:0015948">
    <property type="term" value="P:methanogenesis"/>
    <property type="evidence" value="ECO:0007669"/>
    <property type="project" value="InterPro"/>
</dbReference>
<dbReference type="PATRIC" id="fig|768706.3.peg.4489"/>
<comment type="similarity">
    <text evidence="1">Belongs to the trimethylamine methyltransferase family.</text>
</comment>
<evidence type="ECO:0000313" key="5">
    <source>
        <dbReference type="Proteomes" id="UP000006346"/>
    </source>
</evidence>
<dbReference type="InterPro" id="IPR010426">
    <property type="entry name" value="MTTB_MeTrfase"/>
</dbReference>
<keyword evidence="5" id="KW-1185">Reference proteome</keyword>
<dbReference type="Proteomes" id="UP000006346">
    <property type="component" value="Chromosome"/>
</dbReference>
<dbReference type="eggNOG" id="COG5598">
    <property type="taxonomic scope" value="Bacteria"/>
</dbReference>
<keyword evidence="2 4" id="KW-0489">Methyltransferase</keyword>
<dbReference type="RefSeq" id="WP_014186644.1">
    <property type="nucleotide sequence ID" value="NC_016584.1"/>
</dbReference>
<dbReference type="GO" id="GO:0008168">
    <property type="term" value="F:methyltransferase activity"/>
    <property type="evidence" value="ECO:0007669"/>
    <property type="project" value="UniProtKB-KW"/>
</dbReference>
<reference evidence="4 5" key="2">
    <citation type="journal article" date="2012" name="J. Bacteriol.">
        <title>Complete genome sequences of Desulfosporosinus orientis DSM765T, Desulfosporosinus youngiae DSM17734T, Desulfosporosinus meridiei DSM13257T, and Desulfosporosinus acidiphilus DSM22704T.</title>
        <authorList>
            <person name="Pester M."/>
            <person name="Brambilla E."/>
            <person name="Alazard D."/>
            <person name="Rattei T."/>
            <person name="Weinmaier T."/>
            <person name="Han J."/>
            <person name="Lucas S."/>
            <person name="Lapidus A."/>
            <person name="Cheng J.F."/>
            <person name="Goodwin L."/>
            <person name="Pitluck S."/>
            <person name="Peters L."/>
            <person name="Ovchinnikova G."/>
            <person name="Teshima H."/>
            <person name="Detter J.C."/>
            <person name="Han C.S."/>
            <person name="Tapia R."/>
            <person name="Land M.L."/>
            <person name="Hauser L."/>
            <person name="Kyrpides N.C."/>
            <person name="Ivanova N.N."/>
            <person name="Pagani I."/>
            <person name="Huntmann M."/>
            <person name="Wei C.L."/>
            <person name="Davenport K.W."/>
            <person name="Daligault H."/>
            <person name="Chain P.S."/>
            <person name="Chen A."/>
            <person name="Mavromatis K."/>
            <person name="Markowitz V."/>
            <person name="Szeto E."/>
            <person name="Mikhailova N."/>
            <person name="Pati A."/>
            <person name="Wagner M."/>
            <person name="Woyke T."/>
            <person name="Ollivier B."/>
            <person name="Klenk H.P."/>
            <person name="Spring S."/>
            <person name="Loy A."/>
        </authorList>
    </citation>
    <scope>NUCLEOTIDE SEQUENCE [LARGE SCALE GENOMIC DNA]</scope>
    <source>
        <strain evidence="5">ATCC 19365 / DSM 765 / NCIMB 8382 / VKM B-1628</strain>
    </source>
</reference>
<accession>G7W6Y0</accession>
<dbReference type="HOGENOM" id="CLU_033581_1_0_9"/>
<evidence type="ECO:0000256" key="2">
    <source>
        <dbReference type="ARBA" id="ARBA00022603"/>
    </source>
</evidence>
<dbReference type="Gene3D" id="3.20.20.480">
    <property type="entry name" value="Trimethylamine methyltransferase-like"/>
    <property type="match status" value="1"/>
</dbReference>
<dbReference type="Pfam" id="PF06253">
    <property type="entry name" value="MTTB"/>
    <property type="match status" value="1"/>
</dbReference>
<protein>
    <submittedName>
        <fullName evidence="4">Trimethylamine:corrinoid methyltransferase</fullName>
    </submittedName>
</protein>
<dbReference type="AlphaFoldDB" id="G7W6Y0"/>
<dbReference type="InterPro" id="IPR038601">
    <property type="entry name" value="MttB-like_sf"/>
</dbReference>
<keyword evidence="3 4" id="KW-0808">Transferase</keyword>
<name>G7W6Y0_DESOD</name>
<organism evidence="4 5">
    <name type="scientific">Desulfosporosinus orientis (strain ATCC 19365 / DSM 765 / NCIMB 8382 / VKM B-1628 / Singapore I)</name>
    <name type="common">Desulfotomaculum orientis</name>
    <dbReference type="NCBI Taxonomy" id="768706"/>
    <lineage>
        <taxon>Bacteria</taxon>
        <taxon>Bacillati</taxon>
        <taxon>Bacillota</taxon>
        <taxon>Clostridia</taxon>
        <taxon>Eubacteriales</taxon>
        <taxon>Desulfitobacteriaceae</taxon>
        <taxon>Desulfosporosinus</taxon>
    </lineage>
</organism>
<gene>
    <name evidence="4" type="ordered locus">Desor_4419</name>
</gene>
<dbReference type="GO" id="GO:0032259">
    <property type="term" value="P:methylation"/>
    <property type="evidence" value="ECO:0007669"/>
    <property type="project" value="UniProtKB-KW"/>
</dbReference>
<evidence type="ECO:0000256" key="3">
    <source>
        <dbReference type="ARBA" id="ARBA00022679"/>
    </source>
</evidence>
<evidence type="ECO:0000256" key="1">
    <source>
        <dbReference type="ARBA" id="ARBA00007137"/>
    </source>
</evidence>
<proteinExistence type="inferred from homology"/>
<evidence type="ECO:0000313" key="4">
    <source>
        <dbReference type="EMBL" id="AET69837.1"/>
    </source>
</evidence>